<keyword evidence="3" id="KW-0547">Nucleotide-binding</keyword>
<organism evidence="6">
    <name type="scientific">Corethron hystrix</name>
    <dbReference type="NCBI Taxonomy" id="216773"/>
    <lineage>
        <taxon>Eukaryota</taxon>
        <taxon>Sar</taxon>
        <taxon>Stramenopiles</taxon>
        <taxon>Ochrophyta</taxon>
        <taxon>Bacillariophyta</taxon>
        <taxon>Coscinodiscophyceae</taxon>
        <taxon>Corethrophycidae</taxon>
        <taxon>Corethrales</taxon>
        <taxon>Corethraceae</taxon>
        <taxon>Corethron</taxon>
    </lineage>
</organism>
<evidence type="ECO:0008006" key="7">
    <source>
        <dbReference type="Google" id="ProtNLM"/>
    </source>
</evidence>
<evidence type="ECO:0000313" key="6">
    <source>
        <dbReference type="EMBL" id="CAD8894934.1"/>
    </source>
</evidence>
<gene>
    <name evidence="6" type="ORF">CHYS00102_LOCUS22148</name>
</gene>
<evidence type="ECO:0000256" key="1">
    <source>
        <dbReference type="ARBA" id="ARBA00022527"/>
    </source>
</evidence>
<dbReference type="GO" id="GO:0005524">
    <property type="term" value="F:ATP binding"/>
    <property type="evidence" value="ECO:0007669"/>
    <property type="project" value="InterPro"/>
</dbReference>
<dbReference type="PANTHER" id="PTHR31756">
    <property type="entry name" value="PYRUVATE, PHOSPHATE DIKINASE REGULATORY PROTEIN 1, CHLOROPLASTIC"/>
    <property type="match status" value="1"/>
</dbReference>
<feature type="signal peptide" evidence="5">
    <location>
        <begin position="1"/>
        <end position="20"/>
    </location>
</feature>
<dbReference type="EMBL" id="HBFR01030466">
    <property type="protein sequence ID" value="CAD8894934.1"/>
    <property type="molecule type" value="Transcribed_RNA"/>
</dbReference>
<accession>A0A7S1FX36</accession>
<keyword evidence="2" id="KW-0808">Transferase</keyword>
<evidence type="ECO:0000256" key="3">
    <source>
        <dbReference type="ARBA" id="ARBA00022741"/>
    </source>
</evidence>
<dbReference type="Pfam" id="PF03618">
    <property type="entry name" value="Kinase-PPPase"/>
    <property type="match status" value="1"/>
</dbReference>
<sequence length="385" mass="42940">MIRLGSKVLSFGMLVSAASGFHRQSAVTRASFGLLKNTHEPWTDLEKLGIDEDDDEDENESDCDIRLKFGSSRRPVFLISDSTGIMARTALQSCLAQFPCDERYVERANSEDMANRLPCDVRTRTYPFVKDEENLLAIVETAQKSRAMIFFTLADPELRAKVRSLCAASETPFVDLLGPSLDAMSSFLGQSPLGTPRPRDVTKRATLSDSYFKRIEAMEFTLRADDGQAPWLLEAAEVVIVGVSRTGKTPLSVILSQTQGLRVANIPLVQEVKAPEELFDANKVDPDRVFCLTIAPNELKKIRSTRLERSAMNTMSDNISLLDGEGKSNYADRAYVMKDLRNARELSIEHGWEMIDVTGRAVEETASYICELLKNRLGSLHENEC</sequence>
<dbReference type="AlphaFoldDB" id="A0A7S1FX36"/>
<proteinExistence type="predicted"/>
<evidence type="ECO:0000256" key="2">
    <source>
        <dbReference type="ARBA" id="ARBA00022679"/>
    </source>
</evidence>
<dbReference type="InterPro" id="IPR005177">
    <property type="entry name" value="Kinase-pyrophosphorylase"/>
</dbReference>
<evidence type="ECO:0000256" key="4">
    <source>
        <dbReference type="ARBA" id="ARBA00022777"/>
    </source>
</evidence>
<evidence type="ECO:0000256" key="5">
    <source>
        <dbReference type="SAM" id="SignalP"/>
    </source>
</evidence>
<feature type="chain" id="PRO_5030658953" description="Pyruvate, phosphate dikinase regulatory protein" evidence="5">
    <location>
        <begin position="21"/>
        <end position="385"/>
    </location>
</feature>
<dbReference type="PANTHER" id="PTHR31756:SF3">
    <property type="entry name" value="PYRUVATE, PHOSPHATE DIKINASE REGULATORY PROTEIN 1, CHLOROPLASTIC"/>
    <property type="match status" value="1"/>
</dbReference>
<dbReference type="NCBIfam" id="NF003742">
    <property type="entry name" value="PRK05339.1"/>
    <property type="match status" value="1"/>
</dbReference>
<keyword evidence="4" id="KW-0418">Kinase</keyword>
<dbReference type="GO" id="GO:0004674">
    <property type="term" value="F:protein serine/threonine kinase activity"/>
    <property type="evidence" value="ECO:0007669"/>
    <property type="project" value="UniProtKB-KW"/>
</dbReference>
<keyword evidence="5" id="KW-0732">Signal</keyword>
<protein>
    <recommendedName>
        <fullName evidence="7">Pyruvate, phosphate dikinase regulatory protein</fullName>
    </recommendedName>
</protein>
<name>A0A7S1FX36_9STRA</name>
<keyword evidence="1" id="KW-0723">Serine/threonine-protein kinase</keyword>
<reference evidence="6" key="1">
    <citation type="submission" date="2021-01" db="EMBL/GenBank/DDBJ databases">
        <authorList>
            <person name="Corre E."/>
            <person name="Pelletier E."/>
            <person name="Niang G."/>
            <person name="Scheremetjew M."/>
            <person name="Finn R."/>
            <person name="Kale V."/>
            <person name="Holt S."/>
            <person name="Cochrane G."/>
            <person name="Meng A."/>
            <person name="Brown T."/>
            <person name="Cohen L."/>
        </authorList>
    </citation>
    <scope>NUCLEOTIDE SEQUENCE</scope>
    <source>
        <strain evidence="6">308</strain>
    </source>
</reference>